<protein>
    <recommendedName>
        <fullName evidence="1">NYN domain-containing protein</fullName>
    </recommendedName>
</protein>
<dbReference type="InterPro" id="IPR021139">
    <property type="entry name" value="NYN"/>
</dbReference>
<organism evidence="2 3">
    <name type="scientific">Flagellimonas maritima</name>
    <dbReference type="NCBI Taxonomy" id="1383885"/>
    <lineage>
        <taxon>Bacteria</taxon>
        <taxon>Pseudomonadati</taxon>
        <taxon>Bacteroidota</taxon>
        <taxon>Flavobacteriia</taxon>
        <taxon>Flavobacteriales</taxon>
        <taxon>Flavobacteriaceae</taxon>
        <taxon>Flagellimonas</taxon>
    </lineage>
</organism>
<dbReference type="CDD" id="cd18722">
    <property type="entry name" value="PIN_NicB-like"/>
    <property type="match status" value="1"/>
</dbReference>
<evidence type="ECO:0000313" key="2">
    <source>
        <dbReference type="EMBL" id="AWX44085.1"/>
    </source>
</evidence>
<keyword evidence="3" id="KW-1185">Reference proteome</keyword>
<evidence type="ECO:0000313" key="3">
    <source>
        <dbReference type="Proteomes" id="UP000248536"/>
    </source>
</evidence>
<sequence length="219" mass="25548">MRTIFYIDGFNFYYGLKNKKRIDSTWAKYYWIDIVKLCEQFLGPDDTLIKVKYFTAPPLSLGKRIRQSALFKANDIINKDKFELIRGKYIMKPMMCNNCKQQFEKPEEKRTDVNISVQLLGDCALNKVDKVVLISADSDLVPPLEFIKENFPAKKIKIYFPPTSYSNDLRDISFRRKIVKLENNRNNFELAIMPTEVVKSDGSDTAIIPASWIYDDNSR</sequence>
<dbReference type="RefSeq" id="WP_112377594.1">
    <property type="nucleotide sequence ID" value="NZ_CP030104.1"/>
</dbReference>
<dbReference type="Pfam" id="PF01936">
    <property type="entry name" value="NYN"/>
    <property type="match status" value="1"/>
</dbReference>
<name>A0A2Z4LQG2_9FLAO</name>
<dbReference type="GO" id="GO:0004540">
    <property type="term" value="F:RNA nuclease activity"/>
    <property type="evidence" value="ECO:0007669"/>
    <property type="project" value="InterPro"/>
</dbReference>
<dbReference type="KEGG" id="spon:HME9304_01085"/>
<evidence type="ECO:0000259" key="1">
    <source>
        <dbReference type="Pfam" id="PF01936"/>
    </source>
</evidence>
<proteinExistence type="predicted"/>
<dbReference type="EMBL" id="CP030104">
    <property type="protein sequence ID" value="AWX44085.1"/>
    <property type="molecule type" value="Genomic_DNA"/>
</dbReference>
<accession>A0A2Z4LQG2</accession>
<dbReference type="AlphaFoldDB" id="A0A2Z4LQG2"/>
<dbReference type="OrthoDB" id="9809421at2"/>
<dbReference type="Proteomes" id="UP000248536">
    <property type="component" value="Chromosome"/>
</dbReference>
<dbReference type="Gene3D" id="3.40.50.1010">
    <property type="entry name" value="5'-nuclease"/>
    <property type="match status" value="1"/>
</dbReference>
<gene>
    <name evidence="2" type="ORF">HME9304_01085</name>
</gene>
<reference evidence="2 3" key="1">
    <citation type="submission" date="2018-06" db="EMBL/GenBank/DDBJ databases">
        <title>Spongiibacterium sp. HME9304 Genome sequencing and assembly.</title>
        <authorList>
            <person name="Kang H."/>
            <person name="Kim H."/>
            <person name="Joh K."/>
        </authorList>
    </citation>
    <scope>NUCLEOTIDE SEQUENCE [LARGE SCALE GENOMIC DNA]</scope>
    <source>
        <strain evidence="2 3">HME9304</strain>
    </source>
</reference>
<feature type="domain" description="NYN" evidence="1">
    <location>
        <begin position="5"/>
        <end position="169"/>
    </location>
</feature>